<dbReference type="EMBL" id="CP031047">
    <property type="protein sequence ID" value="QDZ24750.1"/>
    <property type="molecule type" value="Genomic_DNA"/>
</dbReference>
<dbReference type="InterPro" id="IPR013784">
    <property type="entry name" value="Carb-bd-like_fold"/>
</dbReference>
<sequence>MSTTSAKRLLATGGARGCAVRYSRVVVTPTRLARNRTTTLAAAERTDEFSEVFGDEPEETSFFSAQSVEKTTPVTFELPLSVAFGDEVCVVGDAQGLGSWSLSKAKKLEWHDGDVWSAQVDLPSGADIQYKYAITSHNQEDAKWMPGPNFSVSVPDSALDVKDAWGQAKKEQGMPGNGNGAADLSQADALSKMTVKEIKTLLKDKGLPVSGKKADLIGRLIPHL</sequence>
<dbReference type="OrthoDB" id="529758at2759"/>
<reference evidence="3 4" key="1">
    <citation type="submission" date="2018-07" db="EMBL/GenBank/DDBJ databases">
        <title>The complete nuclear genome of the prasinophyte Chloropicon primus (CCMP1205).</title>
        <authorList>
            <person name="Pombert J.-F."/>
            <person name="Otis C."/>
            <person name="Turmel M."/>
            <person name="Lemieux C."/>
        </authorList>
    </citation>
    <scope>NUCLEOTIDE SEQUENCE [LARGE SCALE GENOMIC DNA]</scope>
    <source>
        <strain evidence="3 4">CCMP1205</strain>
    </source>
</reference>
<dbReference type="InterPro" id="IPR002044">
    <property type="entry name" value="CBM20"/>
</dbReference>
<dbReference type="AlphaFoldDB" id="A0A5B8MZ07"/>
<gene>
    <name evidence="3" type="ORF">A3770_14p72680</name>
</gene>
<dbReference type="InterPro" id="IPR003034">
    <property type="entry name" value="SAP_dom"/>
</dbReference>
<feature type="domain" description="CBM20" evidence="2">
    <location>
        <begin position="66"/>
        <end position="167"/>
    </location>
</feature>
<evidence type="ECO:0000313" key="3">
    <source>
        <dbReference type="EMBL" id="QDZ24750.1"/>
    </source>
</evidence>
<dbReference type="InterPro" id="IPR036361">
    <property type="entry name" value="SAP_dom_sf"/>
</dbReference>
<dbReference type="Gene3D" id="1.10.720.30">
    <property type="entry name" value="SAP domain"/>
    <property type="match status" value="1"/>
</dbReference>
<dbReference type="SMART" id="SM01065">
    <property type="entry name" value="CBM_2"/>
    <property type="match status" value="1"/>
</dbReference>
<dbReference type="PROSITE" id="PS50800">
    <property type="entry name" value="SAP"/>
    <property type="match status" value="1"/>
</dbReference>
<proteinExistence type="predicted"/>
<accession>A0A5B8MZ07</accession>
<dbReference type="PANTHER" id="PTHR15048:SF0">
    <property type="entry name" value="STARCH-BINDING DOMAIN-CONTAINING PROTEIN 1"/>
    <property type="match status" value="1"/>
</dbReference>
<dbReference type="InterPro" id="IPR013783">
    <property type="entry name" value="Ig-like_fold"/>
</dbReference>
<dbReference type="Pfam" id="PF00686">
    <property type="entry name" value="CBM_20"/>
    <property type="match status" value="1"/>
</dbReference>
<evidence type="ECO:0000313" key="4">
    <source>
        <dbReference type="Proteomes" id="UP000316726"/>
    </source>
</evidence>
<dbReference type="Proteomes" id="UP000316726">
    <property type="component" value="Chromosome 14"/>
</dbReference>
<dbReference type="GO" id="GO:2001070">
    <property type="term" value="F:starch binding"/>
    <property type="evidence" value="ECO:0007669"/>
    <property type="project" value="InterPro"/>
</dbReference>
<dbReference type="PANTHER" id="PTHR15048">
    <property type="entry name" value="STARCH-BINDING DOMAIN-CONTAINING PROTEIN 1"/>
    <property type="match status" value="1"/>
</dbReference>
<dbReference type="SUPFAM" id="SSF68906">
    <property type="entry name" value="SAP domain"/>
    <property type="match status" value="1"/>
</dbReference>
<dbReference type="CDD" id="cd05467">
    <property type="entry name" value="CBM20"/>
    <property type="match status" value="1"/>
</dbReference>
<keyword evidence="4" id="KW-1185">Reference proteome</keyword>
<evidence type="ECO:0000259" key="2">
    <source>
        <dbReference type="PROSITE" id="PS51166"/>
    </source>
</evidence>
<dbReference type="STRING" id="1764295.A0A5B8MZ07"/>
<feature type="domain" description="SAP" evidence="1">
    <location>
        <begin position="190"/>
        <end position="224"/>
    </location>
</feature>
<dbReference type="Pfam" id="PF02037">
    <property type="entry name" value="SAP"/>
    <property type="match status" value="1"/>
</dbReference>
<organism evidence="3 4">
    <name type="scientific">Chloropicon primus</name>
    <dbReference type="NCBI Taxonomy" id="1764295"/>
    <lineage>
        <taxon>Eukaryota</taxon>
        <taxon>Viridiplantae</taxon>
        <taxon>Chlorophyta</taxon>
        <taxon>Chloropicophyceae</taxon>
        <taxon>Chloropicales</taxon>
        <taxon>Chloropicaceae</taxon>
        <taxon>Chloropicon</taxon>
    </lineage>
</organism>
<dbReference type="Gene3D" id="2.60.40.10">
    <property type="entry name" value="Immunoglobulins"/>
    <property type="match status" value="1"/>
</dbReference>
<dbReference type="GO" id="GO:0016020">
    <property type="term" value="C:membrane"/>
    <property type="evidence" value="ECO:0007669"/>
    <property type="project" value="TreeGrafter"/>
</dbReference>
<dbReference type="SMART" id="SM00513">
    <property type="entry name" value="SAP"/>
    <property type="match status" value="1"/>
</dbReference>
<dbReference type="SUPFAM" id="SSF49452">
    <property type="entry name" value="Starch-binding domain-like"/>
    <property type="match status" value="1"/>
</dbReference>
<evidence type="ECO:0000259" key="1">
    <source>
        <dbReference type="PROSITE" id="PS50800"/>
    </source>
</evidence>
<protein>
    <submittedName>
        <fullName evidence="3">Starch-binding domain-containing protein</fullName>
    </submittedName>
</protein>
<name>A0A5B8MZ07_9CHLO</name>
<dbReference type="PROSITE" id="PS51166">
    <property type="entry name" value="CBM20"/>
    <property type="match status" value="1"/>
</dbReference>